<dbReference type="InterPro" id="IPR003374">
    <property type="entry name" value="ApbE-like_sf"/>
</dbReference>
<accession>A0A1Y0I874</accession>
<sequence>MTLRNRLITSTFAFQLVILCTVQVWFTRPALAQWNEEEWTCMGTTCSVVLWTKNPETAVSALRAAQEIMTEYDNELSPYKDNSLLSRINKRAHLEPIKLDDRALRILKKAKHYYEITGGAFDVTFASAGHLYDYRKAIVPSDTDLEKALDKIGSKLIYLDYEHSEVSVLESGVKLDLGGIAKGAALDEVVKAWRKIGIEHGYVSAGGDTYFLGQHEGRPWWVGIQHPRNKGENALSVPIENSAVSTSGDYERFFEKSGERHHHIITPKTGRSAKGVASVTVLGKQGIDTDALSTAVFVLGVEEGLHLINRTDGFDVIIIDFEGKVYFSKGLKAPY</sequence>
<dbReference type="PANTHER" id="PTHR30040">
    <property type="entry name" value="THIAMINE BIOSYNTHESIS LIPOPROTEIN APBE"/>
    <property type="match status" value="1"/>
</dbReference>
<evidence type="ECO:0000313" key="13">
    <source>
        <dbReference type="EMBL" id="ARU56702.1"/>
    </source>
</evidence>
<comment type="catalytic activity">
    <reaction evidence="10 11">
        <text>L-threonyl-[protein] + FAD = FMN-L-threonyl-[protein] + AMP + H(+)</text>
        <dbReference type="Rhea" id="RHEA:36847"/>
        <dbReference type="Rhea" id="RHEA-COMP:11060"/>
        <dbReference type="Rhea" id="RHEA-COMP:11061"/>
        <dbReference type="ChEBI" id="CHEBI:15378"/>
        <dbReference type="ChEBI" id="CHEBI:30013"/>
        <dbReference type="ChEBI" id="CHEBI:57692"/>
        <dbReference type="ChEBI" id="CHEBI:74257"/>
        <dbReference type="ChEBI" id="CHEBI:456215"/>
        <dbReference type="EC" id="2.7.1.180"/>
    </reaction>
</comment>
<evidence type="ECO:0000256" key="9">
    <source>
        <dbReference type="ARBA" id="ARBA00031306"/>
    </source>
</evidence>
<name>A0A1Y0I874_9GAMM</name>
<dbReference type="KEGG" id="ome:OLMES_2652"/>
<keyword evidence="5 11" id="KW-0808">Transferase</keyword>
<keyword evidence="6 11" id="KW-0479">Metal-binding</keyword>
<evidence type="ECO:0000256" key="3">
    <source>
        <dbReference type="ARBA" id="ARBA00016337"/>
    </source>
</evidence>
<dbReference type="InterPro" id="IPR024932">
    <property type="entry name" value="ApbE"/>
</dbReference>
<evidence type="ECO:0000256" key="10">
    <source>
        <dbReference type="ARBA" id="ARBA00048540"/>
    </source>
</evidence>
<dbReference type="PANTHER" id="PTHR30040:SF2">
    <property type="entry name" value="FAD:PROTEIN FMN TRANSFERASE"/>
    <property type="match status" value="1"/>
</dbReference>
<dbReference type="Pfam" id="PF02424">
    <property type="entry name" value="ApbE"/>
    <property type="match status" value="1"/>
</dbReference>
<proteinExistence type="inferred from homology"/>
<evidence type="ECO:0000256" key="1">
    <source>
        <dbReference type="ARBA" id="ARBA00008282"/>
    </source>
</evidence>
<keyword evidence="8 11" id="KW-0460">Magnesium</keyword>
<evidence type="ECO:0000256" key="6">
    <source>
        <dbReference type="ARBA" id="ARBA00022723"/>
    </source>
</evidence>
<evidence type="ECO:0000256" key="7">
    <source>
        <dbReference type="ARBA" id="ARBA00022827"/>
    </source>
</evidence>
<dbReference type="AlphaFoldDB" id="A0A1Y0I874"/>
<organism evidence="13 14">
    <name type="scientific">Oleiphilus messinensis</name>
    <dbReference type="NCBI Taxonomy" id="141451"/>
    <lineage>
        <taxon>Bacteria</taxon>
        <taxon>Pseudomonadati</taxon>
        <taxon>Pseudomonadota</taxon>
        <taxon>Gammaproteobacteria</taxon>
        <taxon>Oceanospirillales</taxon>
        <taxon>Oleiphilaceae</taxon>
        <taxon>Oleiphilus</taxon>
    </lineage>
</organism>
<evidence type="ECO:0000256" key="4">
    <source>
        <dbReference type="ARBA" id="ARBA00022630"/>
    </source>
</evidence>
<dbReference type="SUPFAM" id="SSF143631">
    <property type="entry name" value="ApbE-like"/>
    <property type="match status" value="1"/>
</dbReference>
<gene>
    <name evidence="13" type="ORF">OLMES_2652</name>
</gene>
<keyword evidence="7 11" id="KW-0274">FAD</keyword>
<dbReference type="GO" id="GO:0046872">
    <property type="term" value="F:metal ion binding"/>
    <property type="evidence" value="ECO:0007669"/>
    <property type="project" value="UniProtKB-UniRule"/>
</dbReference>
<evidence type="ECO:0000256" key="2">
    <source>
        <dbReference type="ARBA" id="ARBA00011955"/>
    </source>
</evidence>
<evidence type="ECO:0000256" key="5">
    <source>
        <dbReference type="ARBA" id="ARBA00022679"/>
    </source>
</evidence>
<protein>
    <recommendedName>
        <fullName evidence="3 11">FAD:protein FMN transferase</fullName>
        <ecNumber evidence="2 11">2.7.1.180</ecNumber>
    </recommendedName>
    <alternativeName>
        <fullName evidence="9 11">Flavin transferase</fullName>
    </alternativeName>
</protein>
<dbReference type="Proteomes" id="UP000196027">
    <property type="component" value="Chromosome"/>
</dbReference>
<feature type="binding site" evidence="12">
    <location>
        <position position="294"/>
    </location>
    <ligand>
        <name>Mg(2+)</name>
        <dbReference type="ChEBI" id="CHEBI:18420"/>
    </ligand>
</feature>
<feature type="binding site" evidence="12">
    <location>
        <position position="179"/>
    </location>
    <ligand>
        <name>Mg(2+)</name>
        <dbReference type="ChEBI" id="CHEBI:18420"/>
    </ligand>
</feature>
<feature type="binding site" evidence="12">
    <location>
        <position position="290"/>
    </location>
    <ligand>
        <name>Mg(2+)</name>
        <dbReference type="ChEBI" id="CHEBI:18420"/>
    </ligand>
</feature>
<dbReference type="Gene3D" id="3.10.520.10">
    <property type="entry name" value="ApbE-like domains"/>
    <property type="match status" value="1"/>
</dbReference>
<reference evidence="13 14" key="1">
    <citation type="submission" date="2017-05" db="EMBL/GenBank/DDBJ databases">
        <title>Genomic insights into alkan degradation activity of Oleiphilus messinensis.</title>
        <authorList>
            <person name="Kozyavkin S.A."/>
            <person name="Slesarev A.I."/>
            <person name="Golyshin P.N."/>
            <person name="Korzhenkov A."/>
            <person name="Golyshina O.N."/>
            <person name="Toshchakov S.V."/>
        </authorList>
    </citation>
    <scope>NUCLEOTIDE SEQUENCE [LARGE SCALE GENOMIC DNA]</scope>
    <source>
        <strain evidence="13 14">ME102</strain>
    </source>
</reference>
<dbReference type="OrthoDB" id="9778595at2"/>
<dbReference type="EMBL" id="CP021425">
    <property type="protein sequence ID" value="ARU56702.1"/>
    <property type="molecule type" value="Genomic_DNA"/>
</dbReference>
<dbReference type="GO" id="GO:0016740">
    <property type="term" value="F:transferase activity"/>
    <property type="evidence" value="ECO:0007669"/>
    <property type="project" value="UniProtKB-UniRule"/>
</dbReference>
<dbReference type="PIRSF" id="PIRSF006268">
    <property type="entry name" value="ApbE"/>
    <property type="match status" value="1"/>
</dbReference>
<evidence type="ECO:0000256" key="11">
    <source>
        <dbReference type="PIRNR" id="PIRNR006268"/>
    </source>
</evidence>
<evidence type="ECO:0000256" key="8">
    <source>
        <dbReference type="ARBA" id="ARBA00022842"/>
    </source>
</evidence>
<keyword evidence="14" id="KW-1185">Reference proteome</keyword>
<keyword evidence="4 11" id="KW-0285">Flavoprotein</keyword>
<comment type="similarity">
    <text evidence="1 11">Belongs to the ApbE family.</text>
</comment>
<dbReference type="EC" id="2.7.1.180" evidence="2 11"/>
<evidence type="ECO:0000256" key="12">
    <source>
        <dbReference type="PIRSR" id="PIRSR006268-2"/>
    </source>
</evidence>
<dbReference type="RefSeq" id="WP_157678295.1">
    <property type="nucleotide sequence ID" value="NZ_CP021425.1"/>
</dbReference>
<comment type="cofactor">
    <cofactor evidence="12">
        <name>Mg(2+)</name>
        <dbReference type="ChEBI" id="CHEBI:18420"/>
    </cofactor>
    <cofactor evidence="12">
        <name>Mn(2+)</name>
        <dbReference type="ChEBI" id="CHEBI:29035"/>
    </cofactor>
    <text evidence="12">Magnesium. Can also use manganese.</text>
</comment>
<evidence type="ECO:0000313" key="14">
    <source>
        <dbReference type="Proteomes" id="UP000196027"/>
    </source>
</evidence>